<sequence>MLDLKEIFLKKGFTNEQAEILKEAFLNTRQYEEGDNFQQEGQVCQHIALIVKGQFRYFYHTEEGEVTRWISLEGDFMTSLSSFIQQKPAVENIQATKDCTLALLSKTSWTKLYAEYEFIREFWLRTISYNYIGMEERVFHQIALSAEQRYQWMLENYPRFNQEVPDKYIASMLGITPRHLSRIRAKRI</sequence>
<dbReference type="STRING" id="1232681.ADIS_1793"/>
<dbReference type="InterPro" id="IPR014710">
    <property type="entry name" value="RmlC-like_jellyroll"/>
</dbReference>
<organism evidence="2 3">
    <name type="scientific">Lunatimonas lonarensis</name>
    <dbReference type="NCBI Taxonomy" id="1232681"/>
    <lineage>
        <taxon>Bacteria</taxon>
        <taxon>Pseudomonadati</taxon>
        <taxon>Bacteroidota</taxon>
        <taxon>Cytophagia</taxon>
        <taxon>Cytophagales</taxon>
        <taxon>Cyclobacteriaceae</taxon>
    </lineage>
</organism>
<dbReference type="AlphaFoldDB" id="R7ZV50"/>
<evidence type="ECO:0000259" key="1">
    <source>
        <dbReference type="PROSITE" id="PS50042"/>
    </source>
</evidence>
<dbReference type="PATRIC" id="fig|1288963.3.peg.1784"/>
<dbReference type="Gene3D" id="2.60.120.10">
    <property type="entry name" value="Jelly Rolls"/>
    <property type="match status" value="1"/>
</dbReference>
<dbReference type="InterPro" id="IPR000595">
    <property type="entry name" value="cNMP-bd_dom"/>
</dbReference>
<dbReference type="Proteomes" id="UP000013909">
    <property type="component" value="Unassembled WGS sequence"/>
</dbReference>
<dbReference type="EMBL" id="AQHR01000049">
    <property type="protein sequence ID" value="EON77874.1"/>
    <property type="molecule type" value="Genomic_DNA"/>
</dbReference>
<dbReference type="SUPFAM" id="SSF51206">
    <property type="entry name" value="cAMP-binding domain-like"/>
    <property type="match status" value="1"/>
</dbReference>
<comment type="caution">
    <text evidence="2">The sequence shown here is derived from an EMBL/GenBank/DDBJ whole genome shotgun (WGS) entry which is preliminary data.</text>
</comment>
<dbReference type="InterPro" id="IPR018490">
    <property type="entry name" value="cNMP-bd_dom_sf"/>
</dbReference>
<accession>R7ZV50</accession>
<dbReference type="PROSITE" id="PS50042">
    <property type="entry name" value="CNMP_BINDING_3"/>
    <property type="match status" value="1"/>
</dbReference>
<name>R7ZV50_9BACT</name>
<evidence type="ECO:0000313" key="2">
    <source>
        <dbReference type="EMBL" id="EON77874.1"/>
    </source>
</evidence>
<gene>
    <name evidence="2" type="ORF">ADIS_1793</name>
</gene>
<evidence type="ECO:0000313" key="3">
    <source>
        <dbReference type="Proteomes" id="UP000013909"/>
    </source>
</evidence>
<dbReference type="Pfam" id="PF00027">
    <property type="entry name" value="cNMP_binding"/>
    <property type="match status" value="1"/>
</dbReference>
<keyword evidence="3" id="KW-1185">Reference proteome</keyword>
<feature type="domain" description="Cyclic nucleotide-binding" evidence="1">
    <location>
        <begin position="26"/>
        <end position="112"/>
    </location>
</feature>
<reference evidence="2 3" key="1">
    <citation type="submission" date="2013-02" db="EMBL/GenBank/DDBJ databases">
        <title>A novel strain isolated from Lonar lake, Maharashtra, India.</title>
        <authorList>
            <person name="Singh A."/>
        </authorList>
    </citation>
    <scope>NUCLEOTIDE SEQUENCE [LARGE SCALE GENOMIC DNA]</scope>
    <source>
        <strain evidence="2 3">AK24</strain>
    </source>
</reference>
<protein>
    <submittedName>
        <fullName evidence="2">cAMP-binding protein</fullName>
    </submittedName>
</protein>
<proteinExistence type="predicted"/>